<evidence type="ECO:0000256" key="1">
    <source>
        <dbReference type="SAM" id="Phobius"/>
    </source>
</evidence>
<evidence type="ECO:0000313" key="3">
    <source>
        <dbReference type="Proteomes" id="UP000646523"/>
    </source>
</evidence>
<dbReference type="Proteomes" id="UP000646523">
    <property type="component" value="Unassembled WGS sequence"/>
</dbReference>
<proteinExistence type="predicted"/>
<protein>
    <submittedName>
        <fullName evidence="2">Uncharacterized protein</fullName>
    </submittedName>
</protein>
<reference evidence="2" key="2">
    <citation type="submission" date="2020-09" db="EMBL/GenBank/DDBJ databases">
        <authorList>
            <person name="Sun Q."/>
            <person name="Zhou Y."/>
        </authorList>
    </citation>
    <scope>NUCLEOTIDE SEQUENCE</scope>
    <source>
        <strain evidence="2">CGMCC 4.7368</strain>
    </source>
</reference>
<comment type="caution">
    <text evidence="2">The sequence shown here is derived from an EMBL/GenBank/DDBJ whole genome shotgun (WGS) entry which is preliminary data.</text>
</comment>
<feature type="transmembrane region" description="Helical" evidence="1">
    <location>
        <begin position="138"/>
        <end position="160"/>
    </location>
</feature>
<gene>
    <name evidence="2" type="ORF">GCM10012289_45050</name>
</gene>
<keyword evidence="1" id="KW-0812">Transmembrane</keyword>
<dbReference type="AlphaFoldDB" id="A0A917Z3H6"/>
<name>A0A917Z3H6_9ACTN</name>
<sequence>MRTATRLSLAVLIVAVLPLAAMLLLPARAGAWPDSDDPLTMSVDRISCRSGRVSVALRNRTRHPARFDLRAGSSTVISGTVDGHDTVRQDITVDQGDTVRIRAYSVEGSRDLIGSARAKNDCPQGWRRQSLPHTGPPLALIAKLATAVALLLTGGILWWYGSIWPGSCPPGSADHRARITPR</sequence>
<dbReference type="RefSeq" id="WP_189126139.1">
    <property type="nucleotide sequence ID" value="NZ_BMNH01000014.1"/>
</dbReference>
<keyword evidence="1" id="KW-0472">Membrane</keyword>
<evidence type="ECO:0000313" key="2">
    <source>
        <dbReference type="EMBL" id="GGO73824.1"/>
    </source>
</evidence>
<organism evidence="2 3">
    <name type="scientific">Nonomuraea cavernae</name>
    <dbReference type="NCBI Taxonomy" id="2045107"/>
    <lineage>
        <taxon>Bacteria</taxon>
        <taxon>Bacillati</taxon>
        <taxon>Actinomycetota</taxon>
        <taxon>Actinomycetes</taxon>
        <taxon>Streptosporangiales</taxon>
        <taxon>Streptosporangiaceae</taxon>
        <taxon>Nonomuraea</taxon>
    </lineage>
</organism>
<keyword evidence="3" id="KW-1185">Reference proteome</keyword>
<reference evidence="2" key="1">
    <citation type="journal article" date="2014" name="Int. J. Syst. Evol. Microbiol.">
        <title>Complete genome sequence of Corynebacterium casei LMG S-19264T (=DSM 44701T), isolated from a smear-ripened cheese.</title>
        <authorList>
            <consortium name="US DOE Joint Genome Institute (JGI-PGF)"/>
            <person name="Walter F."/>
            <person name="Albersmeier A."/>
            <person name="Kalinowski J."/>
            <person name="Ruckert C."/>
        </authorList>
    </citation>
    <scope>NUCLEOTIDE SEQUENCE</scope>
    <source>
        <strain evidence="2">CGMCC 4.7368</strain>
    </source>
</reference>
<keyword evidence="1" id="KW-1133">Transmembrane helix</keyword>
<accession>A0A917Z3H6</accession>
<dbReference type="EMBL" id="BMNH01000014">
    <property type="protein sequence ID" value="GGO73824.1"/>
    <property type="molecule type" value="Genomic_DNA"/>
</dbReference>